<dbReference type="InterPro" id="IPR052747">
    <property type="entry name" value="TA_system_RelE_toxin"/>
</dbReference>
<reference evidence="2 3" key="1">
    <citation type="journal article" date="2016" name="Nat. Commun.">
        <title>Thousands of microbial genomes shed light on interconnected biogeochemical processes in an aquifer system.</title>
        <authorList>
            <person name="Anantharaman K."/>
            <person name="Brown C.T."/>
            <person name="Hug L.A."/>
            <person name="Sharon I."/>
            <person name="Castelle C.J."/>
            <person name="Probst A.J."/>
            <person name="Thomas B.C."/>
            <person name="Singh A."/>
            <person name="Wilkins M.J."/>
            <person name="Karaoz U."/>
            <person name="Brodie E.L."/>
            <person name="Williams K.H."/>
            <person name="Hubbard S.S."/>
            <person name="Banfield J.F."/>
        </authorList>
    </citation>
    <scope>NUCLEOTIDE SEQUENCE [LARGE SCALE GENOMIC DNA]</scope>
</reference>
<dbReference type="InterPro" id="IPR007712">
    <property type="entry name" value="RelE/ParE_toxin"/>
</dbReference>
<organism evidence="2 3">
    <name type="scientific">Candidatus Collierbacteria bacterium RIFCSPHIGHO2_02_FULL_49_10</name>
    <dbReference type="NCBI Taxonomy" id="1817723"/>
    <lineage>
        <taxon>Bacteria</taxon>
        <taxon>Candidatus Collieribacteriota</taxon>
    </lineage>
</organism>
<gene>
    <name evidence="2" type="ORF">A3D09_02020</name>
</gene>
<sequence length="82" mass="9441">MKLLITKKAKKELDRLPGPVAKNISEKLLFLPKNPFPANSKKLSGQNNYRIRIGSFRVIYSISPRSKTITILRVADRKTIYR</sequence>
<dbReference type="AlphaFoldDB" id="A0A1F5EUQ9"/>
<dbReference type="PANTHER" id="PTHR38813">
    <property type="match status" value="1"/>
</dbReference>
<proteinExistence type="predicted"/>
<accession>A0A1F5EUQ9</accession>
<dbReference type="EMBL" id="MFAH01000034">
    <property type="protein sequence ID" value="OGD71123.1"/>
    <property type="molecule type" value="Genomic_DNA"/>
</dbReference>
<dbReference type="Gene3D" id="3.30.2310.20">
    <property type="entry name" value="RelE-like"/>
    <property type="match status" value="1"/>
</dbReference>
<evidence type="ECO:0000256" key="1">
    <source>
        <dbReference type="ARBA" id="ARBA00022649"/>
    </source>
</evidence>
<evidence type="ECO:0000313" key="2">
    <source>
        <dbReference type="EMBL" id="OGD71123.1"/>
    </source>
</evidence>
<name>A0A1F5EUQ9_9BACT</name>
<dbReference type="InterPro" id="IPR035093">
    <property type="entry name" value="RelE/ParE_toxin_dom_sf"/>
</dbReference>
<comment type="caution">
    <text evidence="2">The sequence shown here is derived from an EMBL/GenBank/DDBJ whole genome shotgun (WGS) entry which is preliminary data.</text>
</comment>
<dbReference type="Pfam" id="PF05016">
    <property type="entry name" value="ParE_toxin"/>
    <property type="match status" value="1"/>
</dbReference>
<protein>
    <recommendedName>
        <fullName evidence="4">Plasmid stabilization protein</fullName>
    </recommendedName>
</protein>
<dbReference type="PANTHER" id="PTHR38813:SF1">
    <property type="entry name" value="TOXIN RELE1-RELATED"/>
    <property type="match status" value="1"/>
</dbReference>
<keyword evidence="1" id="KW-1277">Toxin-antitoxin system</keyword>
<evidence type="ECO:0008006" key="4">
    <source>
        <dbReference type="Google" id="ProtNLM"/>
    </source>
</evidence>
<dbReference type="Proteomes" id="UP000177390">
    <property type="component" value="Unassembled WGS sequence"/>
</dbReference>
<dbReference type="SUPFAM" id="SSF143011">
    <property type="entry name" value="RelE-like"/>
    <property type="match status" value="1"/>
</dbReference>
<evidence type="ECO:0000313" key="3">
    <source>
        <dbReference type="Proteomes" id="UP000177390"/>
    </source>
</evidence>